<comment type="catalytic activity">
    <reaction evidence="1">
        <text>[protein]-peptidylproline (omega=180) = [protein]-peptidylproline (omega=0)</text>
        <dbReference type="Rhea" id="RHEA:16237"/>
        <dbReference type="Rhea" id="RHEA-COMP:10747"/>
        <dbReference type="Rhea" id="RHEA-COMP:10748"/>
        <dbReference type="ChEBI" id="CHEBI:83833"/>
        <dbReference type="ChEBI" id="CHEBI:83834"/>
        <dbReference type="EC" id="5.2.1.8"/>
    </reaction>
</comment>
<keyword evidence="5" id="KW-0802">TPR repeat</keyword>
<dbReference type="InterPro" id="IPR011990">
    <property type="entry name" value="TPR-like_helical_dom_sf"/>
</dbReference>
<dbReference type="Pfam" id="PF14559">
    <property type="entry name" value="TPR_19"/>
    <property type="match status" value="1"/>
</dbReference>
<dbReference type="InterPro" id="IPR019734">
    <property type="entry name" value="TPR_rpt"/>
</dbReference>
<evidence type="ECO:0000256" key="5">
    <source>
        <dbReference type="PROSITE-ProRule" id="PRU00339"/>
    </source>
</evidence>
<dbReference type="Proteomes" id="UP001206595">
    <property type="component" value="Unassembled WGS sequence"/>
</dbReference>
<dbReference type="AlphaFoldDB" id="A0AAD5E5R9"/>
<proteinExistence type="predicted"/>
<dbReference type="PANTHER" id="PTHR46512">
    <property type="entry name" value="PEPTIDYLPROLYL ISOMERASE"/>
    <property type="match status" value="1"/>
</dbReference>
<comment type="caution">
    <text evidence="6">The sequence shown here is derived from an EMBL/GenBank/DDBJ whole genome shotgun (WGS) entry which is preliminary data.</text>
</comment>
<evidence type="ECO:0000313" key="6">
    <source>
        <dbReference type="EMBL" id="KAI8576905.1"/>
    </source>
</evidence>
<dbReference type="InterPro" id="IPR050754">
    <property type="entry name" value="FKBP4/5/8-like"/>
</dbReference>
<feature type="repeat" description="TPR" evidence="5">
    <location>
        <begin position="69"/>
        <end position="102"/>
    </location>
</feature>
<sequence>MDLEAKLKKGIELKTAGNKAFSSNDIKGALTNYHQALLYLLGTDNIQEAMGSQTIKEDPVKLEIKQQTAACYSNLAACLIKDEKWPKVIDYCKKALALEPQNKKANFRIAQAYLRTGKIELAQEKLQELAKSDPGDAAVKRELALLKEKDKIATVKEKKIYKNMFERMSKEPEN</sequence>
<dbReference type="PROSITE" id="PS50005">
    <property type="entry name" value="TPR"/>
    <property type="match status" value="1"/>
</dbReference>
<dbReference type="SMART" id="SM00028">
    <property type="entry name" value="TPR"/>
    <property type="match status" value="2"/>
</dbReference>
<organism evidence="6 7">
    <name type="scientific">Umbelopsis ramanniana AG</name>
    <dbReference type="NCBI Taxonomy" id="1314678"/>
    <lineage>
        <taxon>Eukaryota</taxon>
        <taxon>Fungi</taxon>
        <taxon>Fungi incertae sedis</taxon>
        <taxon>Mucoromycota</taxon>
        <taxon>Mucoromycotina</taxon>
        <taxon>Umbelopsidomycetes</taxon>
        <taxon>Umbelopsidales</taxon>
        <taxon>Umbelopsidaceae</taxon>
        <taxon>Umbelopsis</taxon>
    </lineage>
</organism>
<evidence type="ECO:0000256" key="2">
    <source>
        <dbReference type="ARBA" id="ARBA00013194"/>
    </source>
</evidence>
<gene>
    <name evidence="6" type="ORF">K450DRAFT_201679</name>
</gene>
<evidence type="ECO:0000256" key="3">
    <source>
        <dbReference type="ARBA" id="ARBA00023110"/>
    </source>
</evidence>
<name>A0AAD5E5R9_UMBRA</name>
<keyword evidence="4" id="KW-0413">Isomerase</keyword>
<dbReference type="PANTHER" id="PTHR46512:SF9">
    <property type="entry name" value="PEPTIDYLPROLYL ISOMERASE"/>
    <property type="match status" value="1"/>
</dbReference>
<dbReference type="SUPFAM" id="SSF48452">
    <property type="entry name" value="TPR-like"/>
    <property type="match status" value="1"/>
</dbReference>
<protein>
    <recommendedName>
        <fullName evidence="2">peptidylprolyl isomerase</fullName>
        <ecNumber evidence="2">5.2.1.8</ecNumber>
    </recommendedName>
</protein>
<keyword evidence="3" id="KW-0697">Rotamase</keyword>
<dbReference type="RefSeq" id="XP_051441909.1">
    <property type="nucleotide sequence ID" value="XM_051584672.1"/>
</dbReference>
<evidence type="ECO:0000256" key="4">
    <source>
        <dbReference type="ARBA" id="ARBA00023235"/>
    </source>
</evidence>
<evidence type="ECO:0000256" key="1">
    <source>
        <dbReference type="ARBA" id="ARBA00000971"/>
    </source>
</evidence>
<keyword evidence="7" id="KW-1185">Reference proteome</keyword>
<dbReference type="Gene3D" id="1.25.40.10">
    <property type="entry name" value="Tetratricopeptide repeat domain"/>
    <property type="match status" value="1"/>
</dbReference>
<dbReference type="GeneID" id="75910022"/>
<reference evidence="6" key="2">
    <citation type="journal article" date="2022" name="Proc. Natl. Acad. Sci. U.S.A.">
        <title>Diploid-dominant life cycles characterize the early evolution of Fungi.</title>
        <authorList>
            <person name="Amses K.R."/>
            <person name="Simmons D.R."/>
            <person name="Longcore J.E."/>
            <person name="Mondo S.J."/>
            <person name="Seto K."/>
            <person name="Jeronimo G.H."/>
            <person name="Bonds A.E."/>
            <person name="Quandt C.A."/>
            <person name="Davis W.J."/>
            <person name="Chang Y."/>
            <person name="Federici B.A."/>
            <person name="Kuo A."/>
            <person name="LaButti K."/>
            <person name="Pangilinan J."/>
            <person name="Andreopoulos W."/>
            <person name="Tritt A."/>
            <person name="Riley R."/>
            <person name="Hundley H."/>
            <person name="Johnson J."/>
            <person name="Lipzen A."/>
            <person name="Barry K."/>
            <person name="Lang B.F."/>
            <person name="Cuomo C.A."/>
            <person name="Buchler N.E."/>
            <person name="Grigoriev I.V."/>
            <person name="Spatafora J.W."/>
            <person name="Stajich J.E."/>
            <person name="James T.Y."/>
        </authorList>
    </citation>
    <scope>NUCLEOTIDE SEQUENCE</scope>
    <source>
        <strain evidence="6">AG</strain>
    </source>
</reference>
<dbReference type="EC" id="5.2.1.8" evidence="2"/>
<reference evidence="6" key="1">
    <citation type="submission" date="2021-06" db="EMBL/GenBank/DDBJ databases">
        <authorList>
            <consortium name="DOE Joint Genome Institute"/>
            <person name="Mondo S.J."/>
            <person name="Amses K.R."/>
            <person name="Simmons D.R."/>
            <person name="Longcore J.E."/>
            <person name="Seto K."/>
            <person name="Alves G.H."/>
            <person name="Bonds A.E."/>
            <person name="Quandt C.A."/>
            <person name="Davis W.J."/>
            <person name="Chang Y."/>
            <person name="Letcher P.M."/>
            <person name="Powell M.J."/>
            <person name="Kuo A."/>
            <person name="Labutti K."/>
            <person name="Pangilinan J."/>
            <person name="Andreopoulos W."/>
            <person name="Tritt A."/>
            <person name="Riley R."/>
            <person name="Hundley H."/>
            <person name="Johnson J."/>
            <person name="Lipzen A."/>
            <person name="Barry K."/>
            <person name="Berbee M.L."/>
            <person name="Buchler N.E."/>
            <person name="Grigoriev I.V."/>
            <person name="Spatafora J.W."/>
            <person name="Stajich J.E."/>
            <person name="James T.Y."/>
        </authorList>
    </citation>
    <scope>NUCLEOTIDE SEQUENCE</scope>
    <source>
        <strain evidence="6">AG</strain>
    </source>
</reference>
<dbReference type="GO" id="GO:0003755">
    <property type="term" value="F:peptidyl-prolyl cis-trans isomerase activity"/>
    <property type="evidence" value="ECO:0007669"/>
    <property type="project" value="UniProtKB-EC"/>
</dbReference>
<accession>A0AAD5E5R9</accession>
<evidence type="ECO:0000313" key="7">
    <source>
        <dbReference type="Proteomes" id="UP001206595"/>
    </source>
</evidence>
<dbReference type="EMBL" id="MU620948">
    <property type="protein sequence ID" value="KAI8576905.1"/>
    <property type="molecule type" value="Genomic_DNA"/>
</dbReference>